<keyword evidence="1" id="KW-0227">DNA damage</keyword>
<dbReference type="RefSeq" id="XP_025345060.1">
    <property type="nucleotide sequence ID" value="XM_025495599.1"/>
</dbReference>
<dbReference type="STRING" id="1684307.A0A316TXM2"/>
<feature type="region of interest" description="Disordered" evidence="4">
    <location>
        <begin position="1"/>
        <end position="36"/>
    </location>
</feature>
<evidence type="ECO:0000313" key="6">
    <source>
        <dbReference type="EMBL" id="PWN17900.1"/>
    </source>
</evidence>
<feature type="domain" description="Uracil-DNA glycosylase-like" evidence="5">
    <location>
        <begin position="151"/>
        <end position="260"/>
    </location>
</feature>
<dbReference type="EMBL" id="KZ819339">
    <property type="protein sequence ID" value="PWN17900.1"/>
    <property type="molecule type" value="Genomic_DNA"/>
</dbReference>
<dbReference type="GeneID" id="37017333"/>
<dbReference type="Gene3D" id="3.40.470.10">
    <property type="entry name" value="Uracil-DNA glycosylase-like domain"/>
    <property type="match status" value="1"/>
</dbReference>
<dbReference type="Proteomes" id="UP000245942">
    <property type="component" value="Unassembled WGS sequence"/>
</dbReference>
<dbReference type="SUPFAM" id="SSF52141">
    <property type="entry name" value="Uracil-DNA glycosylase-like"/>
    <property type="match status" value="1"/>
</dbReference>
<dbReference type="GO" id="GO:0008263">
    <property type="term" value="F:pyrimidine-specific mismatch base pair DNA N-glycosylase activity"/>
    <property type="evidence" value="ECO:0007669"/>
    <property type="project" value="TreeGrafter"/>
</dbReference>
<reference evidence="6 7" key="1">
    <citation type="journal article" date="2018" name="Mol. Biol. Evol.">
        <title>Broad Genomic Sampling Reveals a Smut Pathogenic Ancestry of the Fungal Clade Ustilaginomycotina.</title>
        <authorList>
            <person name="Kijpornyongpan T."/>
            <person name="Mondo S.J."/>
            <person name="Barry K."/>
            <person name="Sandor L."/>
            <person name="Lee J."/>
            <person name="Lipzen A."/>
            <person name="Pangilinan J."/>
            <person name="LaButti K."/>
            <person name="Hainaut M."/>
            <person name="Henrissat B."/>
            <person name="Grigoriev I.V."/>
            <person name="Spatafora J.W."/>
            <person name="Aime M.C."/>
        </authorList>
    </citation>
    <scope>NUCLEOTIDE SEQUENCE [LARGE SCALE GENOMIC DNA]</scope>
    <source>
        <strain evidence="6 7">MCA 4718</strain>
    </source>
</reference>
<evidence type="ECO:0000256" key="4">
    <source>
        <dbReference type="SAM" id="MobiDB-lite"/>
    </source>
</evidence>
<sequence length="462" mass="50688">MDSTAPHRNLFQQTDEVPQMAASPSPPPAAARPSLPESFASRFAFVDVPGVTAPRPRATRSQTLDFPRHLKATRSTRSQTASDKPVRTQASHREPLAETQQGSAPPSPSSTPQPKRKKPRRAYDDPSPALTSYPPSAYPPVIDHLKPSDPNRRLDLLVCGLNPGLRSSQSGTHFAHPSNHFYKTLVNSALTPIRVSPADCAKLVDQERPLPSIGLTNICIRPTAEGGELGRRDYQIGTPVLARKIRSVAKPRAVVFTGKGIGVEWERCCRELGALRAKRRSAQREEVKSEEEKAPEDLREGAIYLPFPTGVPWAIDEPLGLGLLPFVIRSELPENPSAANFEVQGSRSLVHIKDEEEKAPFSVTMPKEEEDDSVPTTSEHARYSFFFLTTSPSGRVTTMGIAEKSEWMRRCKDCVDFLASGAAVSEEHKQGAKVEDAADGSAVQSLVSRRFEVIDCTKFEEG</sequence>
<dbReference type="OrthoDB" id="565731at2759"/>
<dbReference type="Pfam" id="PF03167">
    <property type="entry name" value="UDG"/>
    <property type="match status" value="1"/>
</dbReference>
<dbReference type="PANTHER" id="PTHR12159">
    <property type="entry name" value="G/T AND G/U MISMATCH-SPECIFIC DNA GLYCOSYLASE"/>
    <property type="match status" value="1"/>
</dbReference>
<dbReference type="CDD" id="cd10028">
    <property type="entry name" value="UDG-F2_TDG_MUG"/>
    <property type="match status" value="1"/>
</dbReference>
<evidence type="ECO:0000259" key="5">
    <source>
        <dbReference type="Pfam" id="PF03167"/>
    </source>
</evidence>
<feature type="region of interest" description="Disordered" evidence="4">
    <location>
        <begin position="50"/>
        <end position="147"/>
    </location>
</feature>
<evidence type="ECO:0000256" key="2">
    <source>
        <dbReference type="ARBA" id="ARBA00022801"/>
    </source>
</evidence>
<protein>
    <recommendedName>
        <fullName evidence="5">Uracil-DNA glycosylase-like domain-containing protein</fullName>
    </recommendedName>
</protein>
<organism evidence="6 7">
    <name type="scientific">Pseudomicrostroma glucosiphilum</name>
    <dbReference type="NCBI Taxonomy" id="1684307"/>
    <lineage>
        <taxon>Eukaryota</taxon>
        <taxon>Fungi</taxon>
        <taxon>Dikarya</taxon>
        <taxon>Basidiomycota</taxon>
        <taxon>Ustilaginomycotina</taxon>
        <taxon>Exobasidiomycetes</taxon>
        <taxon>Microstromatales</taxon>
        <taxon>Microstromatales incertae sedis</taxon>
        <taxon>Pseudomicrostroma</taxon>
    </lineage>
</organism>
<proteinExistence type="predicted"/>
<dbReference type="InterPro" id="IPR005122">
    <property type="entry name" value="Uracil-DNA_glycosylase-like"/>
</dbReference>
<keyword evidence="2" id="KW-0378">Hydrolase</keyword>
<dbReference type="GO" id="GO:0006285">
    <property type="term" value="P:base-excision repair, AP site formation"/>
    <property type="evidence" value="ECO:0007669"/>
    <property type="project" value="InterPro"/>
</dbReference>
<evidence type="ECO:0000313" key="7">
    <source>
        <dbReference type="Proteomes" id="UP000245942"/>
    </source>
</evidence>
<dbReference type="PANTHER" id="PTHR12159:SF9">
    <property type="entry name" value="G_T MISMATCH-SPECIFIC THYMINE DNA GLYCOSYLASE"/>
    <property type="match status" value="1"/>
</dbReference>
<accession>A0A316TXM2</accession>
<dbReference type="InterPro" id="IPR015637">
    <property type="entry name" value="MUG/TDG"/>
</dbReference>
<dbReference type="AlphaFoldDB" id="A0A316TXM2"/>
<evidence type="ECO:0000256" key="1">
    <source>
        <dbReference type="ARBA" id="ARBA00022763"/>
    </source>
</evidence>
<keyword evidence="7" id="KW-1185">Reference proteome</keyword>
<name>A0A316TXM2_9BASI</name>
<dbReference type="GO" id="GO:0004844">
    <property type="term" value="F:uracil DNA N-glycosylase activity"/>
    <property type="evidence" value="ECO:0007669"/>
    <property type="project" value="TreeGrafter"/>
</dbReference>
<dbReference type="InterPro" id="IPR036895">
    <property type="entry name" value="Uracil-DNA_glycosylase-like_sf"/>
</dbReference>
<gene>
    <name evidence="6" type="ORF">BCV69DRAFT_87986</name>
</gene>
<evidence type="ECO:0000256" key="3">
    <source>
        <dbReference type="ARBA" id="ARBA00023204"/>
    </source>
</evidence>
<keyword evidence="3" id="KW-0234">DNA repair</keyword>